<dbReference type="InterPro" id="IPR030948">
    <property type="entry name" value="TAT_var_transloc_signal_dom"/>
</dbReference>
<dbReference type="PROSITE" id="PS51318">
    <property type="entry name" value="TAT"/>
    <property type="match status" value="1"/>
</dbReference>
<evidence type="ECO:0000313" key="3">
    <source>
        <dbReference type="Proteomes" id="UP000473278"/>
    </source>
</evidence>
<dbReference type="PROSITE" id="PS51379">
    <property type="entry name" value="4FE4S_FER_2"/>
    <property type="match status" value="3"/>
</dbReference>
<dbReference type="CDD" id="cd02784">
    <property type="entry name" value="MopB_CT_PHLH"/>
    <property type="match status" value="1"/>
</dbReference>
<dbReference type="SUPFAM" id="SSF53706">
    <property type="entry name" value="Formate dehydrogenase/DMSO reductase, domains 1-3"/>
    <property type="match status" value="1"/>
</dbReference>
<feature type="domain" description="4Fe-4S ferredoxin-type" evidence="1">
    <location>
        <begin position="830"/>
        <end position="861"/>
    </location>
</feature>
<reference evidence="2 3" key="1">
    <citation type="submission" date="2020-02" db="EMBL/GenBank/DDBJ databases">
        <title>Balneolaceae bacterium YR4-1, complete genome.</title>
        <authorList>
            <person name="Li Y."/>
            <person name="Wu S."/>
        </authorList>
    </citation>
    <scope>NUCLEOTIDE SEQUENCE [LARGE SCALE GENOMIC DNA]</scope>
    <source>
        <strain evidence="2 3">YR4-1</strain>
    </source>
</reference>
<feature type="domain" description="4Fe-4S ferredoxin-type" evidence="1">
    <location>
        <begin position="775"/>
        <end position="805"/>
    </location>
</feature>
<feature type="domain" description="4Fe-4S ferredoxin-type" evidence="1">
    <location>
        <begin position="862"/>
        <end position="891"/>
    </location>
</feature>
<evidence type="ECO:0000313" key="2">
    <source>
        <dbReference type="EMBL" id="NGP77131.1"/>
    </source>
</evidence>
<dbReference type="CDD" id="cd10551">
    <property type="entry name" value="PsrB"/>
    <property type="match status" value="1"/>
</dbReference>
<dbReference type="InterPro" id="IPR017896">
    <property type="entry name" value="4Fe4S_Fe-S-bd"/>
</dbReference>
<dbReference type="PANTHER" id="PTHR42783">
    <property type="entry name" value="GLUTAMATE SYNTHASE [NADPH] SMALL CHAIN"/>
    <property type="match status" value="1"/>
</dbReference>
<sequence>MSDEVKSPNYWKSLNELANNKEYKKFAEREFPENATELGDQVSRRSFLRVMGASIALAGFASCRRPVQKILPYTQQPEEVTPGIPLYYASAMPFQDALTGVVIENHEGRPTKVEGNEMHPASLGSSSKFNQASMLQMYDPDRSRYVSRDGERTSFENFVNFCNEHFSNTGRNIAFISEANSSPTYNRIKEQALNKFSNAQWVTYEAFSEDNALEGTNIAFGERLRTVNHFDRAEVIVSFDDDFLNPAANKNSVEATRSFSEARKVTSEEDDMLRLYSVESTFTVTGSNADNRLKIKSSEIPLFIHALASELSGSVSGLSAFSGHSNKFSDHEWIPVLAEDLLNNRGSSILTVGSEHAAEVHAAVAAINNALGNAGNSVTYHSVSHINDGSDREAFRDITESLSNGDIDTVVFIGANPVFTAPSDLNFSEALSNAETTIHLGEYTDETASQCNWHVNRAHYLEAWGDGFDYTGTRSIIQPQIEPLFSGISEIEFLNAVTTGSNAKGYDLVQETWRGYHSTNFQSKWEKILHDGLDEAGSAFPAQSVNISSGFSSRMSQFISSEAESSGTELVIRPDSKLFDGRYANNGWLQELPDPMTKVTWDNVALMSKNTADRLGVEAAGLGVANVDVLAITVNGTTIEVPAWVQPGHADDSITITVGYGREGIGKVANGTGVDTYPLRSTSTMLYATDIQVENTGKKFEIACTQDHNSMEGRSLLRYATLQEYRDNPEFSSYDSAYNAELPGEAYAGEQGADQPLSIFDAIDEADYPDYEPQWGMTIDLNSCIGCGTCTIACQAENNIPVIGKREVSNGREMHWIRTDRYFEGDVDDPKALHQPVPCMHCELAPCEQVCPVAATTHSDDGMNQMTYNRCIGTRYCANNCPYKVRRFNFFNYTKEFLTTGSDPEVVQMAMNPEVTVRFRGVMEKCTFCVQRVNRAKINKKIETDGESLKPDDGSVKTACQQACPADAIYFGDLTDPESKVVQTKKNNRNYLLLEELNTRPRTSYLAKLRNPNPKLA</sequence>
<dbReference type="NCBIfam" id="TIGR04519">
    <property type="entry name" value="MoCo_extend_TAT"/>
    <property type="match status" value="1"/>
</dbReference>
<keyword evidence="3" id="KW-1185">Reference proteome</keyword>
<organism evidence="2 3">
    <name type="scientific">Halalkalibaculum roseum</name>
    <dbReference type="NCBI Taxonomy" id="2709311"/>
    <lineage>
        <taxon>Bacteria</taxon>
        <taxon>Pseudomonadati</taxon>
        <taxon>Balneolota</taxon>
        <taxon>Balneolia</taxon>
        <taxon>Balneolales</taxon>
        <taxon>Balneolaceae</taxon>
        <taxon>Halalkalibaculum</taxon>
    </lineage>
</organism>
<accession>A0A6M1SP28</accession>
<dbReference type="EMBL" id="JAALLT010000003">
    <property type="protein sequence ID" value="NGP77131.1"/>
    <property type="molecule type" value="Genomic_DNA"/>
</dbReference>
<dbReference type="RefSeq" id="WP_165142187.1">
    <property type="nucleotide sequence ID" value="NZ_JAALLT010000003.1"/>
</dbReference>
<name>A0A6M1SP28_9BACT</name>
<gene>
    <name evidence="2" type="ORF">G3570_10835</name>
</gene>
<dbReference type="Pfam" id="PF13247">
    <property type="entry name" value="Fer4_11"/>
    <property type="match status" value="1"/>
</dbReference>
<protein>
    <submittedName>
        <fullName evidence="2">TAT-variant-translocated molybdopterin oxidoreductase</fullName>
    </submittedName>
</protein>
<dbReference type="AlphaFoldDB" id="A0A6M1SP28"/>
<proteinExistence type="predicted"/>
<evidence type="ECO:0000259" key="1">
    <source>
        <dbReference type="PROSITE" id="PS51379"/>
    </source>
</evidence>
<comment type="caution">
    <text evidence="2">The sequence shown here is derived from an EMBL/GenBank/DDBJ whole genome shotgun (WGS) entry which is preliminary data.</text>
</comment>
<dbReference type="InterPro" id="IPR006311">
    <property type="entry name" value="TAT_signal"/>
</dbReference>
<dbReference type="PANTHER" id="PTHR42783:SF3">
    <property type="entry name" value="GLUTAMATE SYNTHASE [NADPH] SMALL CHAIN-RELATED"/>
    <property type="match status" value="1"/>
</dbReference>
<dbReference type="SUPFAM" id="SSF54862">
    <property type="entry name" value="4Fe-4S ferredoxins"/>
    <property type="match status" value="1"/>
</dbReference>
<dbReference type="Proteomes" id="UP000473278">
    <property type="component" value="Unassembled WGS sequence"/>
</dbReference>
<dbReference type="Gene3D" id="3.30.70.20">
    <property type="match status" value="2"/>
</dbReference>